<comment type="caution">
    <text evidence="1">The sequence shown here is derived from an EMBL/GenBank/DDBJ whole genome shotgun (WGS) entry which is preliminary data.</text>
</comment>
<proteinExistence type="predicted"/>
<evidence type="ECO:0000313" key="2">
    <source>
        <dbReference type="Proteomes" id="UP000256679"/>
    </source>
</evidence>
<evidence type="ECO:0000313" key="1">
    <source>
        <dbReference type="EMBL" id="RDW14336.1"/>
    </source>
</evidence>
<protein>
    <submittedName>
        <fullName evidence="1">Flagellar biosynthesis regulator FlhF</fullName>
    </submittedName>
</protein>
<dbReference type="Proteomes" id="UP000256679">
    <property type="component" value="Unassembled WGS sequence"/>
</dbReference>
<reference evidence="1 2" key="1">
    <citation type="submission" date="2018-05" db="EMBL/GenBank/DDBJ databases">
        <title>Whole genome sequencing of Paracoccus thiocyanatus SST.</title>
        <authorList>
            <person name="Ghosh W."/>
            <person name="Rameez M.J."/>
            <person name="Roy C."/>
        </authorList>
    </citation>
    <scope>NUCLEOTIDE SEQUENCE [LARGE SCALE GENOMIC DNA]</scope>
    <source>
        <strain evidence="1 2">SST</strain>
    </source>
</reference>
<dbReference type="GO" id="GO:0044781">
    <property type="term" value="P:bacterial-type flagellum organization"/>
    <property type="evidence" value="ECO:0007669"/>
    <property type="project" value="InterPro"/>
</dbReference>
<dbReference type="InterPro" id="IPR010845">
    <property type="entry name" value="FlaF"/>
</dbReference>
<keyword evidence="1" id="KW-0966">Cell projection</keyword>
<gene>
    <name evidence="1" type="ORF">DIE28_03445</name>
</gene>
<accession>A0A3D8PE44</accession>
<keyword evidence="2" id="KW-1185">Reference proteome</keyword>
<dbReference type="Pfam" id="PF07309">
    <property type="entry name" value="FlaF"/>
    <property type="match status" value="1"/>
</dbReference>
<dbReference type="EMBL" id="QFCQ01000010">
    <property type="protein sequence ID" value="RDW14336.1"/>
    <property type="molecule type" value="Genomic_DNA"/>
</dbReference>
<keyword evidence="1" id="KW-0969">Cilium</keyword>
<organism evidence="1 2">
    <name type="scientific">Paracoccus thiocyanatus</name>
    <dbReference type="NCBI Taxonomy" id="34006"/>
    <lineage>
        <taxon>Bacteria</taxon>
        <taxon>Pseudomonadati</taxon>
        <taxon>Pseudomonadota</taxon>
        <taxon>Alphaproteobacteria</taxon>
        <taxon>Rhodobacterales</taxon>
        <taxon>Paracoccaceae</taxon>
        <taxon>Paracoccus</taxon>
    </lineage>
</organism>
<keyword evidence="1" id="KW-0282">Flagellum</keyword>
<name>A0A3D8PE44_9RHOB</name>
<sequence>MSFMQTQYNVGNFGSEHVRTAKDSEYRAFSHITQKLTNAGKSGDTRAMIEAAAANNELWTTLAADLAHPGNKLPPEVKAGLLSLAFFSIKQGRRILQGGSSPDALIDINVKIMKGLRGEGIS</sequence>
<dbReference type="AlphaFoldDB" id="A0A3D8PE44"/>